<proteinExistence type="predicted"/>
<dbReference type="AlphaFoldDB" id="D7FVS5"/>
<gene>
    <name evidence="1" type="ORF">Esi_0003_0001</name>
</gene>
<dbReference type="EMBL" id="FN649727">
    <property type="protein sequence ID" value="CBJ25445.1"/>
    <property type="molecule type" value="Genomic_DNA"/>
</dbReference>
<dbReference type="Proteomes" id="UP000002630">
    <property type="component" value="Linkage Group LG02"/>
</dbReference>
<dbReference type="EMBL" id="FN648486">
    <property type="protein sequence ID" value="CBJ25445.1"/>
    <property type="molecule type" value="Genomic_DNA"/>
</dbReference>
<dbReference type="InParanoid" id="D7FVS5"/>
<evidence type="ECO:0000313" key="1">
    <source>
        <dbReference type="EMBL" id="CBJ25445.1"/>
    </source>
</evidence>
<organism evidence="1 2">
    <name type="scientific">Ectocarpus siliculosus</name>
    <name type="common">Brown alga</name>
    <name type="synonym">Conferva siliculosa</name>
    <dbReference type="NCBI Taxonomy" id="2880"/>
    <lineage>
        <taxon>Eukaryota</taxon>
        <taxon>Sar</taxon>
        <taxon>Stramenopiles</taxon>
        <taxon>Ochrophyta</taxon>
        <taxon>PX clade</taxon>
        <taxon>Phaeophyceae</taxon>
        <taxon>Ectocarpales</taxon>
        <taxon>Ectocarpaceae</taxon>
        <taxon>Ectocarpus</taxon>
    </lineage>
</organism>
<sequence length="128" mass="14496">MTLDEKGRRLHGRLEFFDRNVAQLIRHISQTVGHHQDGVKHGISFSTKIKTIAAQEPFADLQDRLVGLAEITERISLERKNIMIDRAKSQVLNKLADIKKTVIAPTQALLQDRDSCVKALVKAEEKMI</sequence>
<evidence type="ECO:0000313" key="2">
    <source>
        <dbReference type="Proteomes" id="UP000002630"/>
    </source>
</evidence>
<protein>
    <submittedName>
        <fullName evidence="1">Uncharacterized protein</fullName>
    </submittedName>
</protein>
<dbReference type="OrthoDB" id="198393at2759"/>
<keyword evidence="2" id="KW-1185">Reference proteome</keyword>
<accession>D7FVS5</accession>
<dbReference type="SMR" id="D7FVS5"/>
<reference evidence="1 2" key="1">
    <citation type="journal article" date="2010" name="Nature">
        <title>The Ectocarpus genome and the independent evolution of multicellularity in brown algae.</title>
        <authorList>
            <person name="Cock J.M."/>
            <person name="Sterck L."/>
            <person name="Rouze P."/>
            <person name="Scornet D."/>
            <person name="Allen A.E."/>
            <person name="Amoutzias G."/>
            <person name="Anthouard V."/>
            <person name="Artiguenave F."/>
            <person name="Aury J.M."/>
            <person name="Badger J.H."/>
            <person name="Beszteri B."/>
            <person name="Billiau K."/>
            <person name="Bonnet E."/>
            <person name="Bothwell J.H."/>
            <person name="Bowler C."/>
            <person name="Boyen C."/>
            <person name="Brownlee C."/>
            <person name="Carrano C.J."/>
            <person name="Charrier B."/>
            <person name="Cho G.Y."/>
            <person name="Coelho S.M."/>
            <person name="Collen J."/>
            <person name="Corre E."/>
            <person name="Da Silva C."/>
            <person name="Delage L."/>
            <person name="Delaroque N."/>
            <person name="Dittami S.M."/>
            <person name="Doulbeau S."/>
            <person name="Elias M."/>
            <person name="Farnham G."/>
            <person name="Gachon C.M."/>
            <person name="Gschloessl B."/>
            <person name="Heesch S."/>
            <person name="Jabbari K."/>
            <person name="Jubin C."/>
            <person name="Kawai H."/>
            <person name="Kimura K."/>
            <person name="Kloareg B."/>
            <person name="Kupper F.C."/>
            <person name="Lang D."/>
            <person name="Le Bail A."/>
            <person name="Leblanc C."/>
            <person name="Lerouge P."/>
            <person name="Lohr M."/>
            <person name="Lopez P.J."/>
            <person name="Martens C."/>
            <person name="Maumus F."/>
            <person name="Michel G."/>
            <person name="Miranda-Saavedra D."/>
            <person name="Morales J."/>
            <person name="Moreau H."/>
            <person name="Motomura T."/>
            <person name="Nagasato C."/>
            <person name="Napoli C.A."/>
            <person name="Nelson D.R."/>
            <person name="Nyvall-Collen P."/>
            <person name="Peters A.F."/>
            <person name="Pommier C."/>
            <person name="Potin P."/>
            <person name="Poulain J."/>
            <person name="Quesneville H."/>
            <person name="Read B."/>
            <person name="Rensing S.A."/>
            <person name="Ritter A."/>
            <person name="Rousvoal S."/>
            <person name="Samanta M."/>
            <person name="Samson G."/>
            <person name="Schroeder D.C."/>
            <person name="Segurens B."/>
            <person name="Strittmatter M."/>
            <person name="Tonon T."/>
            <person name="Tregear J.W."/>
            <person name="Valentin K."/>
            <person name="von Dassow P."/>
            <person name="Yamagishi T."/>
            <person name="Van de Peer Y."/>
            <person name="Wincker P."/>
        </authorList>
    </citation>
    <scope>NUCLEOTIDE SEQUENCE [LARGE SCALE GENOMIC DNA]</scope>
    <source>
        <strain evidence="2">Ec32 / CCAP1310/4</strain>
    </source>
</reference>
<name>D7FVS5_ECTSI</name>